<sequence length="88" mass="9807">MWLRWRRLALRALRLARSDRSAGGVMMAAGVPVWRRTLFGAVVTVVEFERASVFEVFAFEAGRVVSRGRCSTFAAALRRALDGSPDHV</sequence>
<reference evidence="1 2" key="1">
    <citation type="journal article" date="2011" name="J. Bacteriol.">
        <title>Genome sequence of the Mycobacterium colombiense type strain, CECT 3035.</title>
        <authorList>
            <person name="Gonzalez-Perez M."/>
            <person name="Murcia M.I."/>
            <person name="Landsman D."/>
            <person name="Jordan I.K."/>
            <person name="Marino-Ramirez L."/>
        </authorList>
    </citation>
    <scope>NUCLEOTIDE SEQUENCE [LARGE SCALE GENOMIC DNA]</scope>
    <source>
        <strain evidence="1 2">CECT 3035</strain>
    </source>
</reference>
<organism evidence="1 2">
    <name type="scientific">Mycobacterium colombiense CECT 3035</name>
    <dbReference type="NCBI Taxonomy" id="1041522"/>
    <lineage>
        <taxon>Bacteria</taxon>
        <taxon>Bacillati</taxon>
        <taxon>Actinomycetota</taxon>
        <taxon>Actinomycetes</taxon>
        <taxon>Mycobacteriales</taxon>
        <taxon>Mycobacteriaceae</taxon>
        <taxon>Mycobacterium</taxon>
        <taxon>Mycobacterium avium complex (MAC)</taxon>
    </lineage>
</organism>
<name>J5E577_9MYCO</name>
<accession>J5E577</accession>
<dbReference type="AlphaFoldDB" id="J5E577"/>
<protein>
    <submittedName>
        <fullName evidence="1">Uncharacterized protein</fullName>
    </submittedName>
</protein>
<dbReference type="EMBL" id="AFVW02000004">
    <property type="protein sequence ID" value="EJO88056.1"/>
    <property type="molecule type" value="Genomic_DNA"/>
</dbReference>
<evidence type="ECO:0000313" key="2">
    <source>
        <dbReference type="Proteomes" id="UP000006455"/>
    </source>
</evidence>
<evidence type="ECO:0000313" key="1">
    <source>
        <dbReference type="EMBL" id="EJO88056.1"/>
    </source>
</evidence>
<comment type="caution">
    <text evidence="1">The sequence shown here is derived from an EMBL/GenBank/DDBJ whole genome shotgun (WGS) entry which is preliminary data.</text>
</comment>
<gene>
    <name evidence="1" type="ORF">MCOL_V214039</name>
</gene>
<dbReference type="Proteomes" id="UP000006455">
    <property type="component" value="Unassembled WGS sequence"/>
</dbReference>
<proteinExistence type="predicted"/>